<organism evidence="1 2">
    <name type="scientific">Artemisia annua</name>
    <name type="common">Sweet wormwood</name>
    <dbReference type="NCBI Taxonomy" id="35608"/>
    <lineage>
        <taxon>Eukaryota</taxon>
        <taxon>Viridiplantae</taxon>
        <taxon>Streptophyta</taxon>
        <taxon>Embryophyta</taxon>
        <taxon>Tracheophyta</taxon>
        <taxon>Spermatophyta</taxon>
        <taxon>Magnoliopsida</taxon>
        <taxon>eudicotyledons</taxon>
        <taxon>Gunneridae</taxon>
        <taxon>Pentapetalae</taxon>
        <taxon>asterids</taxon>
        <taxon>campanulids</taxon>
        <taxon>Asterales</taxon>
        <taxon>Asteraceae</taxon>
        <taxon>Asteroideae</taxon>
        <taxon>Anthemideae</taxon>
        <taxon>Artemisiinae</taxon>
        <taxon>Artemisia</taxon>
    </lineage>
</organism>
<gene>
    <name evidence="1" type="ORF">CTI12_AA455760</name>
</gene>
<evidence type="ECO:0000313" key="2">
    <source>
        <dbReference type="Proteomes" id="UP000245207"/>
    </source>
</evidence>
<dbReference type="Proteomes" id="UP000245207">
    <property type="component" value="Unassembled WGS sequence"/>
</dbReference>
<evidence type="ECO:0000313" key="1">
    <source>
        <dbReference type="EMBL" id="PWA52358.1"/>
    </source>
</evidence>
<comment type="caution">
    <text evidence="1">The sequence shown here is derived from an EMBL/GenBank/DDBJ whole genome shotgun (WGS) entry which is preliminary data.</text>
</comment>
<protein>
    <submittedName>
        <fullName evidence="1">Nucleotide-binding, alpha-beta plait</fullName>
    </submittedName>
</protein>
<sequence length="114" mass="12343">MNSQHLHSCLNSPFPELDADEASALLQMCSPSTDFPTPGSMEHRSLLGVTAAPGSQLLDAELQHGIQANSFSSIIGVESGGMPSSLQNQLRFNDLRSTPFYHPSSLPEYQELVK</sequence>
<keyword evidence="2" id="KW-1185">Reference proteome</keyword>
<proteinExistence type="predicted"/>
<name>A0A2U1LTN2_ARTAN</name>
<dbReference type="AlphaFoldDB" id="A0A2U1LTN2"/>
<dbReference type="STRING" id="35608.A0A2U1LTN2"/>
<accession>A0A2U1LTN2</accession>
<reference evidence="1 2" key="1">
    <citation type="journal article" date="2018" name="Mol. Plant">
        <title>The genome of Artemisia annua provides insight into the evolution of Asteraceae family and artemisinin biosynthesis.</title>
        <authorList>
            <person name="Shen Q."/>
            <person name="Zhang L."/>
            <person name="Liao Z."/>
            <person name="Wang S."/>
            <person name="Yan T."/>
            <person name="Shi P."/>
            <person name="Liu M."/>
            <person name="Fu X."/>
            <person name="Pan Q."/>
            <person name="Wang Y."/>
            <person name="Lv Z."/>
            <person name="Lu X."/>
            <person name="Zhang F."/>
            <person name="Jiang W."/>
            <person name="Ma Y."/>
            <person name="Chen M."/>
            <person name="Hao X."/>
            <person name="Li L."/>
            <person name="Tang Y."/>
            <person name="Lv G."/>
            <person name="Zhou Y."/>
            <person name="Sun X."/>
            <person name="Brodelius P.E."/>
            <person name="Rose J.K.C."/>
            <person name="Tang K."/>
        </authorList>
    </citation>
    <scope>NUCLEOTIDE SEQUENCE [LARGE SCALE GENOMIC DNA]</scope>
    <source>
        <strain evidence="2">cv. Huhao1</strain>
        <tissue evidence="1">Leaf</tissue>
    </source>
</reference>
<dbReference type="EMBL" id="PKPP01007817">
    <property type="protein sequence ID" value="PWA52358.1"/>
    <property type="molecule type" value="Genomic_DNA"/>
</dbReference>